<proteinExistence type="predicted"/>
<dbReference type="AlphaFoldDB" id="A0A6N7PW63"/>
<dbReference type="EMBL" id="WJIE01000009">
    <property type="protein sequence ID" value="MRG95767.1"/>
    <property type="molecule type" value="Genomic_DNA"/>
</dbReference>
<organism evidence="2 3">
    <name type="scientific">Polyangium spumosum</name>
    <dbReference type="NCBI Taxonomy" id="889282"/>
    <lineage>
        <taxon>Bacteria</taxon>
        <taxon>Pseudomonadati</taxon>
        <taxon>Myxococcota</taxon>
        <taxon>Polyangia</taxon>
        <taxon>Polyangiales</taxon>
        <taxon>Polyangiaceae</taxon>
        <taxon>Polyangium</taxon>
    </lineage>
</organism>
<feature type="compositionally biased region" description="Low complexity" evidence="1">
    <location>
        <begin position="330"/>
        <end position="342"/>
    </location>
</feature>
<name>A0A6N7PW63_9BACT</name>
<dbReference type="Proteomes" id="UP000440224">
    <property type="component" value="Unassembled WGS sequence"/>
</dbReference>
<keyword evidence="3" id="KW-1185">Reference proteome</keyword>
<evidence type="ECO:0000256" key="1">
    <source>
        <dbReference type="SAM" id="MobiDB-lite"/>
    </source>
</evidence>
<reference evidence="2 3" key="1">
    <citation type="submission" date="2019-10" db="EMBL/GenBank/DDBJ databases">
        <title>A soil myxobacterium in the family Polyangiaceae.</title>
        <authorList>
            <person name="Li Y."/>
            <person name="Wang J."/>
        </authorList>
    </citation>
    <scope>NUCLEOTIDE SEQUENCE [LARGE SCALE GENOMIC DNA]</scope>
    <source>
        <strain evidence="2 3">DSM 14734</strain>
    </source>
</reference>
<accession>A0A6N7PW63</accession>
<evidence type="ECO:0000313" key="2">
    <source>
        <dbReference type="EMBL" id="MRG95767.1"/>
    </source>
</evidence>
<comment type="caution">
    <text evidence="2">The sequence shown here is derived from an EMBL/GenBank/DDBJ whole genome shotgun (WGS) entry which is preliminary data.</text>
</comment>
<gene>
    <name evidence="2" type="ORF">GF068_28190</name>
</gene>
<sequence length="369" mass="41033">MANVLSDEKRLRVFAALVDGNSERAVSRMTDVHTRTIRKLVLALGEGAVSLHNRLARDLRCSLIQCDEVWSYVGKKQARVTAEDAPGIGEAYTFVALDASSRFVISWFVGKRDEQSARAFMTDVRARLVVMPMVATDGFAPYVTAIGASFGPGVDYAQMSKNYSGKRRRDDDHRYEPPREPFITKKPVFGAPDMAKTSTAYIERQNATMRHVIGRMRRLCYAFSKRPENHRAAIALSYVYYNFCHVVSSLRVTPAMAVGITDHVWSLEELLGALLDAAPTDRPEKKPLAPRVPEGPARELPNGRGFLRVVDGGKGTAQRHHFEPPPVTPAPVAARVEPVADPTGQLDLLSWRPKPRPPIQMSLFPDLEK</sequence>
<feature type="region of interest" description="Disordered" evidence="1">
    <location>
        <begin position="278"/>
        <end position="369"/>
    </location>
</feature>
<dbReference type="OrthoDB" id="4682509at2"/>
<protein>
    <submittedName>
        <fullName evidence="2">Transposase</fullName>
    </submittedName>
</protein>
<dbReference type="RefSeq" id="WP_153822586.1">
    <property type="nucleotide sequence ID" value="NZ_WJIE01000009.1"/>
</dbReference>
<evidence type="ECO:0000313" key="3">
    <source>
        <dbReference type="Proteomes" id="UP000440224"/>
    </source>
</evidence>